<keyword evidence="4" id="KW-1185">Reference proteome</keyword>
<protein>
    <submittedName>
        <fullName evidence="3">Uncharacterized protein</fullName>
    </submittedName>
</protein>
<dbReference type="EnsemblPlants" id="HORVU.MOREX.r3.3HG0221190.1">
    <property type="protein sequence ID" value="HORVU.MOREX.r3.3HG0221190.1"/>
    <property type="gene ID" value="HORVU.MOREX.r3.3HG0221190"/>
</dbReference>
<dbReference type="Proteomes" id="UP000011116">
    <property type="component" value="Chromosome 3H"/>
</dbReference>
<sequence>MKTPAHAMMAVFFVVGFLVATTQCRPEEGRRRSFYSGSKGGGGNDTSIESSARPLPIMSNNSTAMEEEKLYVKFCIHQECTIDGKIYNECGCCELLPPYPMCFKSTELCKVWCPTCHPNCPHTPPQPPSSSPSSTPPSPPPAMPMP</sequence>
<evidence type="ECO:0000256" key="1">
    <source>
        <dbReference type="SAM" id="MobiDB-lite"/>
    </source>
</evidence>
<organism evidence="3 4">
    <name type="scientific">Hordeum vulgare subsp. vulgare</name>
    <name type="common">Domesticated barley</name>
    <dbReference type="NCBI Taxonomy" id="112509"/>
    <lineage>
        <taxon>Eukaryota</taxon>
        <taxon>Viridiplantae</taxon>
        <taxon>Streptophyta</taxon>
        <taxon>Embryophyta</taxon>
        <taxon>Tracheophyta</taxon>
        <taxon>Spermatophyta</taxon>
        <taxon>Magnoliopsida</taxon>
        <taxon>Liliopsida</taxon>
        <taxon>Poales</taxon>
        <taxon>Poaceae</taxon>
        <taxon>BOP clade</taxon>
        <taxon>Pooideae</taxon>
        <taxon>Triticodae</taxon>
        <taxon>Triticeae</taxon>
        <taxon>Hordeinae</taxon>
        <taxon>Hordeum</taxon>
    </lineage>
</organism>
<proteinExistence type="predicted"/>
<keyword evidence="2" id="KW-0732">Signal</keyword>
<reference evidence="3" key="2">
    <citation type="submission" date="2020-10" db="EMBL/GenBank/DDBJ databases">
        <authorList>
            <person name="Scholz U."/>
            <person name="Mascher M."/>
            <person name="Fiebig A."/>
        </authorList>
    </citation>
    <scope>NUCLEOTIDE SEQUENCE [LARGE SCALE GENOMIC DNA]</scope>
    <source>
        <strain evidence="3">cv. Morex</strain>
    </source>
</reference>
<feature type="region of interest" description="Disordered" evidence="1">
    <location>
        <begin position="31"/>
        <end position="58"/>
    </location>
</feature>
<dbReference type="Gramene" id="HORVU.MOREX.r3.3HG0221190.1">
    <property type="protein sequence ID" value="HORVU.MOREX.r3.3HG0221190.1"/>
    <property type="gene ID" value="HORVU.MOREX.r3.3HG0221190"/>
</dbReference>
<dbReference type="Gramene" id="HORVU.MOREX.r2.3HG0183960.1">
    <property type="protein sequence ID" value="HORVU.MOREX.r2.3HG0183960.1"/>
    <property type="gene ID" value="HORVU.MOREX.r2.3HG0183960"/>
</dbReference>
<feature type="signal peptide" evidence="2">
    <location>
        <begin position="1"/>
        <end position="24"/>
    </location>
</feature>
<evidence type="ECO:0000313" key="4">
    <source>
        <dbReference type="Proteomes" id="UP000011116"/>
    </source>
</evidence>
<accession>A0A8I6WML7</accession>
<evidence type="ECO:0000256" key="2">
    <source>
        <dbReference type="SAM" id="SignalP"/>
    </source>
</evidence>
<reference evidence="3" key="3">
    <citation type="submission" date="2022-01" db="UniProtKB">
        <authorList>
            <consortium name="EnsemblPlants"/>
        </authorList>
    </citation>
    <scope>IDENTIFICATION</scope>
    <source>
        <strain evidence="3">subsp. vulgare</strain>
    </source>
</reference>
<evidence type="ECO:0000313" key="3">
    <source>
        <dbReference type="EnsemblPlants" id="HORVU.MOREX.r3.3HG0221190.1"/>
    </source>
</evidence>
<reference evidence="4" key="1">
    <citation type="journal article" date="2012" name="Nature">
        <title>A physical, genetic and functional sequence assembly of the barley genome.</title>
        <authorList>
            <consortium name="The International Barley Genome Sequencing Consortium"/>
            <person name="Mayer K.F."/>
            <person name="Waugh R."/>
            <person name="Brown J.W."/>
            <person name="Schulman A."/>
            <person name="Langridge P."/>
            <person name="Platzer M."/>
            <person name="Fincher G.B."/>
            <person name="Muehlbauer G.J."/>
            <person name="Sato K."/>
            <person name="Close T.J."/>
            <person name="Wise R.P."/>
            <person name="Stein N."/>
        </authorList>
    </citation>
    <scope>NUCLEOTIDE SEQUENCE [LARGE SCALE GENOMIC DNA]</scope>
    <source>
        <strain evidence="4">cv. Morex</strain>
    </source>
</reference>
<feature type="chain" id="PRO_5035186874" evidence="2">
    <location>
        <begin position="25"/>
        <end position="146"/>
    </location>
</feature>
<name>A0A8I6WML7_HORVV</name>
<feature type="region of interest" description="Disordered" evidence="1">
    <location>
        <begin position="123"/>
        <end position="146"/>
    </location>
</feature>
<dbReference type="AlphaFoldDB" id="A0A8I6WML7"/>